<reference evidence="3" key="1">
    <citation type="journal article" date="2019" name="Int. J. Syst. Evol. Microbiol.">
        <title>The Global Catalogue of Microorganisms (GCM) 10K type strain sequencing project: providing services to taxonomists for standard genome sequencing and annotation.</title>
        <authorList>
            <consortium name="The Broad Institute Genomics Platform"/>
            <consortium name="The Broad Institute Genome Sequencing Center for Infectious Disease"/>
            <person name="Wu L."/>
            <person name="Ma J."/>
        </authorList>
    </citation>
    <scope>NUCLEOTIDE SEQUENCE [LARGE SCALE GENOMIC DNA]</scope>
    <source>
        <strain evidence="3">JCM 16374</strain>
    </source>
</reference>
<gene>
    <name evidence="2" type="ORF">GCM10009864_71170</name>
</gene>
<accession>A0ABP6F9B2</accession>
<comment type="caution">
    <text evidence="2">The sequence shown here is derived from an EMBL/GenBank/DDBJ whole genome shotgun (WGS) entry which is preliminary data.</text>
</comment>
<feature type="compositionally biased region" description="Pro residues" evidence="1">
    <location>
        <begin position="44"/>
        <end position="56"/>
    </location>
</feature>
<dbReference type="Proteomes" id="UP001500994">
    <property type="component" value="Unassembled WGS sequence"/>
</dbReference>
<feature type="region of interest" description="Disordered" evidence="1">
    <location>
        <begin position="35"/>
        <end position="87"/>
    </location>
</feature>
<organism evidence="2 3">
    <name type="scientific">Streptomyces lunalinharesii</name>
    <dbReference type="NCBI Taxonomy" id="333384"/>
    <lineage>
        <taxon>Bacteria</taxon>
        <taxon>Bacillati</taxon>
        <taxon>Actinomycetota</taxon>
        <taxon>Actinomycetes</taxon>
        <taxon>Kitasatosporales</taxon>
        <taxon>Streptomycetaceae</taxon>
        <taxon>Streptomyces</taxon>
    </lineage>
</organism>
<keyword evidence="3" id="KW-1185">Reference proteome</keyword>
<evidence type="ECO:0000256" key="1">
    <source>
        <dbReference type="SAM" id="MobiDB-lite"/>
    </source>
</evidence>
<evidence type="ECO:0000313" key="3">
    <source>
        <dbReference type="Proteomes" id="UP001500994"/>
    </source>
</evidence>
<dbReference type="EMBL" id="BAAARK010000040">
    <property type="protein sequence ID" value="GAA2687181.1"/>
    <property type="molecule type" value="Genomic_DNA"/>
</dbReference>
<protein>
    <submittedName>
        <fullName evidence="2">Uncharacterized protein</fullName>
    </submittedName>
</protein>
<proteinExistence type="predicted"/>
<evidence type="ECO:0000313" key="2">
    <source>
        <dbReference type="EMBL" id="GAA2687181.1"/>
    </source>
</evidence>
<sequence length="87" mass="9128">MPVGRRFSGEELGAEDGEDVVYCGIDALTDVHHRAGLDDHPGLLPAPSPSSPPIVPPSTRRRRAPQKVRALSHSTVPACGGRCPGPV</sequence>
<name>A0ABP6F9B2_9ACTN</name>